<evidence type="ECO:0000313" key="2">
    <source>
        <dbReference type="EMBL" id="TKC99444.1"/>
    </source>
</evidence>
<reference evidence="2 3" key="1">
    <citation type="submission" date="2019-04" db="EMBL/GenBank/DDBJ databases">
        <authorList>
            <person name="Li Y."/>
            <person name="Wang J."/>
        </authorList>
    </citation>
    <scope>NUCLEOTIDE SEQUENCE [LARGE SCALE GENOMIC DNA]</scope>
    <source>
        <strain evidence="2 3">DSM 14668</strain>
    </source>
</reference>
<dbReference type="Proteomes" id="UP000309215">
    <property type="component" value="Unassembled WGS sequence"/>
</dbReference>
<gene>
    <name evidence="2" type="ORF">E8A74_37585</name>
</gene>
<sequence length="207" mass="21468">MRVSIALLFVAPLLSPLGCSADVHLDRCDPEFSMELMAVPPSNISIGGRCLSSAPPLLSSGESACAVIVAEHVSDTCACDAAAARIPVAPEHEAALGMLRETDLARELDWNCFCEIPQLSGAAAEGCRTDTSNPPIVDDHPVHGFCYIDPAHEPPIGNPELLAVCPAEMPRVLRFVGTGKASPNALASGSHVAVMCPARVCASGSGE</sequence>
<evidence type="ECO:0000313" key="3">
    <source>
        <dbReference type="Proteomes" id="UP000309215"/>
    </source>
</evidence>
<evidence type="ECO:0000256" key="1">
    <source>
        <dbReference type="SAM" id="SignalP"/>
    </source>
</evidence>
<organism evidence="2 3">
    <name type="scientific">Polyangium fumosum</name>
    <dbReference type="NCBI Taxonomy" id="889272"/>
    <lineage>
        <taxon>Bacteria</taxon>
        <taxon>Pseudomonadati</taxon>
        <taxon>Myxococcota</taxon>
        <taxon>Polyangia</taxon>
        <taxon>Polyangiales</taxon>
        <taxon>Polyangiaceae</taxon>
        <taxon>Polyangium</taxon>
    </lineage>
</organism>
<dbReference type="EMBL" id="SSMQ01000056">
    <property type="protein sequence ID" value="TKC99444.1"/>
    <property type="molecule type" value="Genomic_DNA"/>
</dbReference>
<name>A0A4U1IY29_9BACT</name>
<accession>A0A4U1IY29</accession>
<feature type="signal peptide" evidence="1">
    <location>
        <begin position="1"/>
        <end position="21"/>
    </location>
</feature>
<proteinExistence type="predicted"/>
<dbReference type="RefSeq" id="WP_136933927.1">
    <property type="nucleotide sequence ID" value="NZ_SSMQ01000056.1"/>
</dbReference>
<dbReference type="AlphaFoldDB" id="A0A4U1IY29"/>
<keyword evidence="3" id="KW-1185">Reference proteome</keyword>
<keyword evidence="1" id="KW-0732">Signal</keyword>
<feature type="chain" id="PRO_5020805272" evidence="1">
    <location>
        <begin position="22"/>
        <end position="207"/>
    </location>
</feature>
<comment type="caution">
    <text evidence="2">The sequence shown here is derived from an EMBL/GenBank/DDBJ whole genome shotgun (WGS) entry which is preliminary data.</text>
</comment>
<protein>
    <submittedName>
        <fullName evidence="2">Uncharacterized protein</fullName>
    </submittedName>
</protein>